<evidence type="ECO:0008006" key="3">
    <source>
        <dbReference type="Google" id="ProtNLM"/>
    </source>
</evidence>
<gene>
    <name evidence="1" type="ORF">OMP40_18945</name>
</gene>
<dbReference type="AlphaFoldDB" id="A0A9X4L0C9"/>
<dbReference type="Gene3D" id="2.60.120.260">
    <property type="entry name" value="Galactose-binding domain-like"/>
    <property type="match status" value="1"/>
</dbReference>
<evidence type="ECO:0000313" key="1">
    <source>
        <dbReference type="EMBL" id="MDG0811207.1"/>
    </source>
</evidence>
<name>A0A9X4L0C9_9BACL</name>
<accession>A0A9X4L0C9</accession>
<organism evidence="1 2">
    <name type="scientific">Cohnella rhizosphaerae</name>
    <dbReference type="NCBI Taxonomy" id="1457232"/>
    <lineage>
        <taxon>Bacteria</taxon>
        <taxon>Bacillati</taxon>
        <taxon>Bacillota</taxon>
        <taxon>Bacilli</taxon>
        <taxon>Bacillales</taxon>
        <taxon>Paenibacillaceae</taxon>
        <taxon>Cohnella</taxon>
    </lineage>
</organism>
<evidence type="ECO:0000313" key="2">
    <source>
        <dbReference type="Proteomes" id="UP001153404"/>
    </source>
</evidence>
<protein>
    <recommendedName>
        <fullName evidence="3">Bacterial alpha-L-rhamnosidase N-terminal domain-containing protein</fullName>
    </recommendedName>
</protein>
<dbReference type="InterPro" id="IPR008979">
    <property type="entry name" value="Galactose-bd-like_sf"/>
</dbReference>
<dbReference type="RefSeq" id="WP_277533692.1">
    <property type="nucleotide sequence ID" value="NZ_JAPDIA010000007.1"/>
</dbReference>
<dbReference type="SUPFAM" id="SSF49785">
    <property type="entry name" value="Galactose-binding domain-like"/>
    <property type="match status" value="1"/>
</dbReference>
<keyword evidence="2" id="KW-1185">Reference proteome</keyword>
<reference evidence="1" key="1">
    <citation type="submission" date="2022-10" db="EMBL/GenBank/DDBJ databases">
        <title>Comparative genomic analysis of Cohnella hashimotonis sp. nov., isolated from the International Space Station.</title>
        <authorList>
            <person name="Simpson A."/>
            <person name="Venkateswaran K."/>
        </authorList>
    </citation>
    <scope>NUCLEOTIDE SEQUENCE</scope>
    <source>
        <strain evidence="1">DSM 28161</strain>
    </source>
</reference>
<dbReference type="EMBL" id="JAPDIA010000007">
    <property type="protein sequence ID" value="MDG0811207.1"/>
    <property type="molecule type" value="Genomic_DNA"/>
</dbReference>
<comment type="caution">
    <text evidence="1">The sequence shown here is derived from an EMBL/GenBank/DDBJ whole genome shotgun (WGS) entry which is preliminary data.</text>
</comment>
<sequence>MLQSEALLAHDTRDWRGEWIWFESPDRDIRPGRHTMALFRRTFQAAGDERLIVRVSANSRYRLFLNGESVSIGPCKGDANRRFYETVEIGGLLRDGMNVLAAQVVHYVGTEPWTMGVSGPISIWSERNGGFLLDGALSDDGGPHEGGAAYGRQLAVHGSGRIRRRAERAHPVAGRAGAHRGREASARLGAAGVRRSRLAAGGSVCAHAQSVWRARGLGASAAPDSAALRTGDRVCRYRARRGVRGGTA</sequence>
<dbReference type="Proteomes" id="UP001153404">
    <property type="component" value="Unassembled WGS sequence"/>
</dbReference>
<proteinExistence type="predicted"/>